<proteinExistence type="predicted"/>
<evidence type="ECO:0000256" key="1">
    <source>
        <dbReference type="SAM" id="MobiDB-lite"/>
    </source>
</evidence>
<keyword evidence="3" id="KW-1185">Reference proteome</keyword>
<gene>
    <name evidence="2" type="ORF">LTR05_003568</name>
</gene>
<protein>
    <submittedName>
        <fullName evidence="2">Uncharacterized protein</fullName>
    </submittedName>
</protein>
<sequence length="172" mass="19844">MDEDNRHLSSALYPTDNREPSQVLELNGSSHADTDNSDVPTEQHKLRIIVLTPRPQLLAEHYRRLALSQETMQEQKQLHSEDFDRLIWDLLPSSFPSTPSPLARRLDLSRKRNTTAYKSFLIHHNGFELKTSNFMFTYEDNIHLKPFSLNDQGDFTESLRSCERDGGKASAM</sequence>
<comment type="caution">
    <text evidence="2">The sequence shown here is derived from an EMBL/GenBank/DDBJ whole genome shotgun (WGS) entry which is preliminary data.</text>
</comment>
<evidence type="ECO:0000313" key="2">
    <source>
        <dbReference type="EMBL" id="KAK5086400.1"/>
    </source>
</evidence>
<accession>A0AAN7YB70</accession>
<name>A0AAN7YB70_9EURO</name>
<dbReference type="AlphaFoldDB" id="A0AAN7YB70"/>
<reference evidence="2 3" key="1">
    <citation type="submission" date="2023-08" db="EMBL/GenBank/DDBJ databases">
        <title>Black Yeasts Isolated from many extreme environments.</title>
        <authorList>
            <person name="Coleine C."/>
            <person name="Stajich J.E."/>
            <person name="Selbmann L."/>
        </authorList>
    </citation>
    <scope>NUCLEOTIDE SEQUENCE [LARGE SCALE GENOMIC DNA]</scope>
    <source>
        <strain evidence="2 3">CCFEE 5910</strain>
    </source>
</reference>
<dbReference type="EMBL" id="JAVRRJ010000003">
    <property type="protein sequence ID" value="KAK5086400.1"/>
    <property type="molecule type" value="Genomic_DNA"/>
</dbReference>
<evidence type="ECO:0000313" key="3">
    <source>
        <dbReference type="Proteomes" id="UP001309876"/>
    </source>
</evidence>
<feature type="region of interest" description="Disordered" evidence="1">
    <location>
        <begin position="1"/>
        <end position="22"/>
    </location>
</feature>
<dbReference type="Proteomes" id="UP001309876">
    <property type="component" value="Unassembled WGS sequence"/>
</dbReference>
<organism evidence="2 3">
    <name type="scientific">Lithohypha guttulata</name>
    <dbReference type="NCBI Taxonomy" id="1690604"/>
    <lineage>
        <taxon>Eukaryota</taxon>
        <taxon>Fungi</taxon>
        <taxon>Dikarya</taxon>
        <taxon>Ascomycota</taxon>
        <taxon>Pezizomycotina</taxon>
        <taxon>Eurotiomycetes</taxon>
        <taxon>Chaetothyriomycetidae</taxon>
        <taxon>Chaetothyriales</taxon>
        <taxon>Trichomeriaceae</taxon>
        <taxon>Lithohypha</taxon>
    </lineage>
</organism>